<feature type="domain" description="Cyclic nucleotide-binding" evidence="1">
    <location>
        <begin position="1"/>
        <end position="54"/>
    </location>
</feature>
<dbReference type="PROSITE" id="PS50042">
    <property type="entry name" value="CNMP_BINDING_3"/>
    <property type="match status" value="1"/>
</dbReference>
<dbReference type="CDD" id="cd00038">
    <property type="entry name" value="CAP_ED"/>
    <property type="match status" value="1"/>
</dbReference>
<evidence type="ECO:0000313" key="2">
    <source>
        <dbReference type="EMBL" id="ODN00671.1"/>
    </source>
</evidence>
<dbReference type="OrthoDB" id="166212at2759"/>
<dbReference type="Gene3D" id="2.60.120.10">
    <property type="entry name" value="Jelly Rolls"/>
    <property type="match status" value="1"/>
</dbReference>
<dbReference type="EMBL" id="LJIJ01000193">
    <property type="protein sequence ID" value="ODN00671.1"/>
    <property type="molecule type" value="Genomic_DNA"/>
</dbReference>
<protein>
    <submittedName>
        <fullName evidence="2">Rap guanine nucleotide exchange factor 4</fullName>
    </submittedName>
</protein>
<name>A0A1D2N617_ORCCI</name>
<keyword evidence="3" id="KW-1185">Reference proteome</keyword>
<accession>A0A1D2N617</accession>
<dbReference type="InterPro" id="IPR018490">
    <property type="entry name" value="cNMP-bd_dom_sf"/>
</dbReference>
<dbReference type="InterPro" id="IPR000595">
    <property type="entry name" value="cNMP-bd_dom"/>
</dbReference>
<reference evidence="2 3" key="1">
    <citation type="journal article" date="2016" name="Genome Biol. Evol.">
        <title>Gene Family Evolution Reflects Adaptation to Soil Environmental Stressors in the Genome of the Collembolan Orchesella cincta.</title>
        <authorList>
            <person name="Faddeeva-Vakhrusheva A."/>
            <person name="Derks M.F."/>
            <person name="Anvar S.Y."/>
            <person name="Agamennone V."/>
            <person name="Suring W."/>
            <person name="Smit S."/>
            <person name="van Straalen N.M."/>
            <person name="Roelofs D."/>
        </authorList>
    </citation>
    <scope>NUCLEOTIDE SEQUENCE [LARGE SCALE GENOMIC DNA]</scope>
    <source>
        <tissue evidence="2">Mixed pool</tissue>
    </source>
</reference>
<comment type="caution">
    <text evidence="2">The sequence shown here is derived from an EMBL/GenBank/DDBJ whole genome shotgun (WGS) entry which is preliminary data.</text>
</comment>
<evidence type="ECO:0000313" key="3">
    <source>
        <dbReference type="Proteomes" id="UP000094527"/>
    </source>
</evidence>
<dbReference type="SUPFAM" id="SSF51206">
    <property type="entry name" value="cAMP-binding domain-like"/>
    <property type="match status" value="1"/>
</dbReference>
<dbReference type="Proteomes" id="UP000094527">
    <property type="component" value="Unassembled WGS sequence"/>
</dbReference>
<evidence type="ECO:0000259" key="1">
    <source>
        <dbReference type="PROSITE" id="PS50042"/>
    </source>
</evidence>
<proteinExistence type="predicted"/>
<dbReference type="InterPro" id="IPR014710">
    <property type="entry name" value="RmlC-like_jellyroll"/>
</dbReference>
<organism evidence="2 3">
    <name type="scientific">Orchesella cincta</name>
    <name type="common">Springtail</name>
    <name type="synonym">Podura cincta</name>
    <dbReference type="NCBI Taxonomy" id="48709"/>
    <lineage>
        <taxon>Eukaryota</taxon>
        <taxon>Metazoa</taxon>
        <taxon>Ecdysozoa</taxon>
        <taxon>Arthropoda</taxon>
        <taxon>Hexapoda</taxon>
        <taxon>Collembola</taxon>
        <taxon>Entomobryomorpha</taxon>
        <taxon>Entomobryoidea</taxon>
        <taxon>Orchesellidae</taxon>
        <taxon>Orchesellinae</taxon>
        <taxon>Orchesella</taxon>
    </lineage>
</organism>
<dbReference type="STRING" id="48709.A0A1D2N617"/>
<dbReference type="Pfam" id="PF00027">
    <property type="entry name" value="cNMP_binding"/>
    <property type="match status" value="1"/>
</dbReference>
<gene>
    <name evidence="2" type="ORF">Ocin01_06014</name>
</gene>
<sequence>MNAVSRSLGMGSFFGESILDDSPRENTIVTREPCQLLRVEQRDFRALWQEPPDV</sequence>
<dbReference type="AlphaFoldDB" id="A0A1D2N617"/>